<gene>
    <name evidence="10" type="ORF">MKW94_029626</name>
</gene>
<dbReference type="GO" id="GO:0005737">
    <property type="term" value="C:cytoplasm"/>
    <property type="evidence" value="ECO:0007669"/>
    <property type="project" value="TreeGrafter"/>
</dbReference>
<dbReference type="SUPFAM" id="SSF55620">
    <property type="entry name" value="Tetrahydrobiopterin biosynthesis enzymes-like"/>
    <property type="match status" value="1"/>
</dbReference>
<evidence type="ECO:0000259" key="9">
    <source>
        <dbReference type="SMART" id="SM00905"/>
    </source>
</evidence>
<accession>A0AA42AU73</accession>
<comment type="catalytic activity">
    <reaction evidence="1 8">
        <text>7,8-dihydroneopterin = 6-hydroxymethyl-7,8-dihydropterin + glycolaldehyde</text>
        <dbReference type="Rhea" id="RHEA:10540"/>
        <dbReference type="ChEBI" id="CHEBI:17001"/>
        <dbReference type="ChEBI" id="CHEBI:17071"/>
        <dbReference type="ChEBI" id="CHEBI:44841"/>
        <dbReference type="EC" id="4.1.2.25"/>
    </reaction>
</comment>
<dbReference type="PANTHER" id="PTHR42844:SF1">
    <property type="entry name" value="DIHYDRONEOPTERIN ALDOLASE 1-RELATED"/>
    <property type="match status" value="1"/>
</dbReference>
<dbReference type="InterPro" id="IPR043133">
    <property type="entry name" value="GTP-CH-I_C/QueF"/>
</dbReference>
<evidence type="ECO:0000313" key="10">
    <source>
        <dbReference type="EMBL" id="MCL7040216.1"/>
    </source>
</evidence>
<comment type="pathway">
    <text evidence="2 8">Cofactor biosynthesis; tetrahydrofolate biosynthesis; 2-amino-4-hydroxy-6-hydroxymethyl-7,8-dihydropteridine diphosphate from 7,8-dihydroneopterin triphosphate: step 3/4.</text>
</comment>
<proteinExistence type="inferred from homology"/>
<comment type="function">
    <text evidence="8">Catalyzes the conversion of 7,8-dihydroneopterin to 6-hydroxymethyl-7,8-dihydropterin.</text>
</comment>
<keyword evidence="11" id="KW-1185">Reference proteome</keyword>
<dbReference type="Pfam" id="PF02152">
    <property type="entry name" value="FolB"/>
    <property type="match status" value="1"/>
</dbReference>
<keyword evidence="4 8" id="KW-0289">Folate biosynthesis</keyword>
<evidence type="ECO:0000256" key="4">
    <source>
        <dbReference type="ARBA" id="ARBA00022909"/>
    </source>
</evidence>
<dbReference type="EMBL" id="JAJJMA010209879">
    <property type="protein sequence ID" value="MCL7040216.1"/>
    <property type="molecule type" value="Genomic_DNA"/>
</dbReference>
<dbReference type="InterPro" id="IPR006156">
    <property type="entry name" value="Dihydroneopterin_aldolase"/>
</dbReference>
<dbReference type="EC" id="4.1.2.25" evidence="8"/>
<dbReference type="Gene3D" id="3.30.1130.10">
    <property type="match status" value="1"/>
</dbReference>
<dbReference type="PANTHER" id="PTHR42844">
    <property type="entry name" value="DIHYDRONEOPTERIN ALDOLASE 1-RELATED"/>
    <property type="match status" value="1"/>
</dbReference>
<dbReference type="FunFam" id="3.30.1130.10:FF:000003">
    <property type="entry name" value="7,8-dihydroneopterin aldolase"/>
    <property type="match status" value="1"/>
</dbReference>
<evidence type="ECO:0000256" key="1">
    <source>
        <dbReference type="ARBA" id="ARBA00001353"/>
    </source>
</evidence>
<evidence type="ECO:0000256" key="7">
    <source>
        <dbReference type="ARBA" id="ARBA00063311"/>
    </source>
</evidence>
<protein>
    <recommendedName>
        <fullName evidence="8">7,8-dihydroneopterin aldolase</fullName>
        <ecNumber evidence="8">4.1.2.25</ecNumber>
    </recommendedName>
</protein>
<organism evidence="10 11">
    <name type="scientific">Papaver nudicaule</name>
    <name type="common">Iceland poppy</name>
    <dbReference type="NCBI Taxonomy" id="74823"/>
    <lineage>
        <taxon>Eukaryota</taxon>
        <taxon>Viridiplantae</taxon>
        <taxon>Streptophyta</taxon>
        <taxon>Embryophyta</taxon>
        <taxon>Tracheophyta</taxon>
        <taxon>Spermatophyta</taxon>
        <taxon>Magnoliopsida</taxon>
        <taxon>Ranunculales</taxon>
        <taxon>Papaveraceae</taxon>
        <taxon>Papaveroideae</taxon>
        <taxon>Papaver</taxon>
    </lineage>
</organism>
<evidence type="ECO:0000313" key="11">
    <source>
        <dbReference type="Proteomes" id="UP001177140"/>
    </source>
</evidence>
<evidence type="ECO:0000256" key="6">
    <source>
        <dbReference type="ARBA" id="ARBA00055579"/>
    </source>
</evidence>
<comment type="caution">
    <text evidence="10">The sequence shown here is derived from an EMBL/GenBank/DDBJ whole genome shotgun (WGS) entry which is preliminary data.</text>
</comment>
<evidence type="ECO:0000256" key="5">
    <source>
        <dbReference type="ARBA" id="ARBA00023239"/>
    </source>
</evidence>
<comment type="subunit">
    <text evidence="7">Homooctamer. Forms a hollow cylinder assembled from two ring-shaped tetramers.</text>
</comment>
<dbReference type="CDD" id="cd00534">
    <property type="entry name" value="DHNA_DHNTPE"/>
    <property type="match status" value="1"/>
</dbReference>
<dbReference type="GO" id="GO:0004150">
    <property type="term" value="F:dihydroneopterin aldolase activity"/>
    <property type="evidence" value="ECO:0007669"/>
    <property type="project" value="UniProtKB-UniRule"/>
</dbReference>
<dbReference type="GO" id="GO:0046656">
    <property type="term" value="P:folic acid biosynthetic process"/>
    <property type="evidence" value="ECO:0007669"/>
    <property type="project" value="UniProtKB-UniRule"/>
</dbReference>
<name>A0AA42AU73_PAPNU</name>
<dbReference type="AlphaFoldDB" id="A0AA42AU73"/>
<evidence type="ECO:0000256" key="2">
    <source>
        <dbReference type="ARBA" id="ARBA00005013"/>
    </source>
</evidence>
<dbReference type="InterPro" id="IPR006157">
    <property type="entry name" value="FolB_dom"/>
</dbReference>
<reference evidence="10" key="1">
    <citation type="submission" date="2022-03" db="EMBL/GenBank/DDBJ databases">
        <title>A functionally conserved STORR gene fusion in Papaver species that diverged 16.8 million years ago.</title>
        <authorList>
            <person name="Catania T."/>
        </authorList>
    </citation>
    <scope>NUCLEOTIDE SEQUENCE</scope>
    <source>
        <strain evidence="10">S-191538</strain>
    </source>
</reference>
<feature type="domain" description="Dihydroneopterin aldolase/epimerase" evidence="9">
    <location>
        <begin position="13"/>
        <end position="126"/>
    </location>
</feature>
<sequence>MEEDGIISKGDKLILRGLMFQGYHGVLPEEKTLGQKFVIDMDAWVDLREAGKTDNLNDSISYVDLYNIVKEVVEGPGHDLLESVAHHIATKTLKKFSRISTVRVKLMKPHVSVPGPLDCLGIEIFRFQKVDV</sequence>
<keyword evidence="5 8" id="KW-0456">Lyase</keyword>
<dbReference type="GO" id="GO:0046654">
    <property type="term" value="P:tetrahydrofolate biosynthetic process"/>
    <property type="evidence" value="ECO:0007669"/>
    <property type="project" value="UniProtKB-UniRule"/>
</dbReference>
<dbReference type="Proteomes" id="UP001177140">
    <property type="component" value="Unassembled WGS sequence"/>
</dbReference>
<dbReference type="NCBIfam" id="TIGR00525">
    <property type="entry name" value="folB"/>
    <property type="match status" value="1"/>
</dbReference>
<comment type="similarity">
    <text evidence="3 8">Belongs to the DHNA family.</text>
</comment>
<dbReference type="NCBIfam" id="TIGR00526">
    <property type="entry name" value="folB_dom"/>
    <property type="match status" value="1"/>
</dbReference>
<evidence type="ECO:0000256" key="3">
    <source>
        <dbReference type="ARBA" id="ARBA00005708"/>
    </source>
</evidence>
<comment type="function">
    <text evidence="6">Catalyzes the conversion of 7,8-dihydroneopterin into 6-hydroxymethyl-7,8-dihydropterin, a biosynthetic precursor of the vitamin tetrahydrofolate. Can use L-threo-dihydroneopterin and D-erythro-dihydroneopterin as substrates for the formation of 6-hydroxymethyldihydropterin, but it can also catalyze the epimerization of carbon 2' of dihydroneopterin and dihydromonapterin.</text>
</comment>
<evidence type="ECO:0000256" key="8">
    <source>
        <dbReference type="RuleBase" id="RU362079"/>
    </source>
</evidence>
<dbReference type="SMART" id="SM00905">
    <property type="entry name" value="FolB"/>
    <property type="match status" value="1"/>
</dbReference>